<evidence type="ECO:0000256" key="2">
    <source>
        <dbReference type="SAM" id="MobiDB-lite"/>
    </source>
</evidence>
<feature type="domain" description="UmuC" evidence="3">
    <location>
        <begin position="28"/>
        <end position="143"/>
    </location>
</feature>
<keyword evidence="4" id="KW-0808">Transferase</keyword>
<dbReference type="GO" id="GO:0006281">
    <property type="term" value="P:DNA repair"/>
    <property type="evidence" value="ECO:0007669"/>
    <property type="project" value="InterPro"/>
</dbReference>
<evidence type="ECO:0000313" key="4">
    <source>
        <dbReference type="EMBL" id="SAI55102.1"/>
    </source>
</evidence>
<dbReference type="CDD" id="cd03468">
    <property type="entry name" value="PolY_like"/>
    <property type="match status" value="1"/>
</dbReference>
<dbReference type="InterPro" id="IPR001126">
    <property type="entry name" value="UmuC"/>
</dbReference>
<evidence type="ECO:0000256" key="1">
    <source>
        <dbReference type="ARBA" id="ARBA00022763"/>
    </source>
</evidence>
<accession>A0A157RAV9</accession>
<proteinExistence type="predicted"/>
<feature type="region of interest" description="Disordered" evidence="2">
    <location>
        <begin position="151"/>
        <end position="191"/>
    </location>
</feature>
<dbReference type="GO" id="GO:0016740">
    <property type="term" value="F:transferase activity"/>
    <property type="evidence" value="ECO:0007669"/>
    <property type="project" value="UniProtKB-KW"/>
</dbReference>
<keyword evidence="1" id="KW-0227">DNA damage</keyword>
<feature type="region of interest" description="Disordered" evidence="2">
    <location>
        <begin position="426"/>
        <end position="453"/>
    </location>
</feature>
<evidence type="ECO:0000259" key="3">
    <source>
        <dbReference type="Pfam" id="PF00817"/>
    </source>
</evidence>
<dbReference type="PANTHER" id="PTHR35369">
    <property type="entry name" value="BLR3025 PROTEIN-RELATED"/>
    <property type="match status" value="1"/>
</dbReference>
<gene>
    <name evidence="4" type="ORF">SAMEA1982600_04587</name>
</gene>
<protein>
    <submittedName>
        <fullName evidence="4">Nucleotidyltransferase/DNA polymerase involved in DNA repair</fullName>
    </submittedName>
</protein>
<dbReference type="SUPFAM" id="SSF56672">
    <property type="entry name" value="DNA/RNA polymerases"/>
    <property type="match status" value="1"/>
</dbReference>
<dbReference type="InterPro" id="IPR043502">
    <property type="entry name" value="DNA/RNA_pol_sf"/>
</dbReference>
<sequence>MFLHSLPLDAVRPYWFRDDGGAGCAVLDAARVAALTPAAQRAGAQLGMRRASLSAIAPQCEQIERQPAAEAQAQQGAAFALLQYTPQLAMPDASALLLDVGASLQLFGGPRALARRVAATLAAQGVQATLGLAPTALGAWLLAHQPARRGAQVATGAPTDPTADLAPDGSPRPVRGKAHATGGQPLQAVGEPLSRRARRPAILRVALRQDSLERRLDALPILLLPQARERLDWLHDLGCHTLGQARHLPRAGLQRRGCGPLLKALDAAYGAAPEPHPWITPPPDFHQRIELPDYLEQADALLAVARRLADQLCGWLAAHQRAVQRITLELSHERGRHARPPTELLLAMAQPAWHGGHLIDLLRERLGRLELQAPVIAVTLHAPETVERPDASATLFPDPATQPADHARLLDLLTARLGAQRVRLARPRADHRPEQANAWQDAQAAGGKPRTPALPPSLERPFWLCDPPVELRVDRDNPVYAGQPLKLLRGPERIESGWWDGGDTQRDYFVAEDAGSARYWVYRERDKLDARWFLHGRYA</sequence>
<name>A0A157RAV9_9BORD</name>
<dbReference type="Proteomes" id="UP000077037">
    <property type="component" value="Unassembled WGS sequence"/>
</dbReference>
<dbReference type="AlphaFoldDB" id="A0A157RAV9"/>
<organism evidence="4 5">
    <name type="scientific">Bordetella ansorpii</name>
    <dbReference type="NCBI Taxonomy" id="288768"/>
    <lineage>
        <taxon>Bacteria</taxon>
        <taxon>Pseudomonadati</taxon>
        <taxon>Pseudomonadota</taxon>
        <taxon>Betaproteobacteria</taxon>
        <taxon>Burkholderiales</taxon>
        <taxon>Alcaligenaceae</taxon>
        <taxon>Bordetella</taxon>
    </lineage>
</organism>
<dbReference type="PANTHER" id="PTHR35369:SF2">
    <property type="entry name" value="BLR3025 PROTEIN"/>
    <property type="match status" value="1"/>
</dbReference>
<evidence type="ECO:0000313" key="5">
    <source>
        <dbReference type="Proteomes" id="UP000077037"/>
    </source>
</evidence>
<reference evidence="4 5" key="1">
    <citation type="submission" date="2016-03" db="EMBL/GenBank/DDBJ databases">
        <authorList>
            <consortium name="Pathogen Informatics"/>
        </authorList>
    </citation>
    <scope>NUCLEOTIDE SEQUENCE [LARGE SCALE GENOMIC DNA]</scope>
    <source>
        <strain evidence="4 5">NCTC13364</strain>
    </source>
</reference>
<dbReference type="EMBL" id="FKBS01000029">
    <property type="protein sequence ID" value="SAI55102.1"/>
    <property type="molecule type" value="Genomic_DNA"/>
</dbReference>
<dbReference type="Pfam" id="PF00817">
    <property type="entry name" value="IMS"/>
    <property type="match status" value="1"/>
</dbReference>
<dbReference type="InterPro" id="IPR050356">
    <property type="entry name" value="SulA_CellDiv_inhibitor"/>
</dbReference>